<gene>
    <name evidence="4" type="ORF">PRZ03_08280</name>
</gene>
<dbReference type="RefSeq" id="WP_273599838.1">
    <property type="nucleotide sequence ID" value="NZ_JAQQXT010000004.1"/>
</dbReference>
<evidence type="ECO:0000313" key="5">
    <source>
        <dbReference type="Proteomes" id="UP001221189"/>
    </source>
</evidence>
<evidence type="ECO:0000256" key="2">
    <source>
        <dbReference type="SAM" id="MobiDB-lite"/>
    </source>
</evidence>
<dbReference type="Pfam" id="PF05137">
    <property type="entry name" value="PilN"/>
    <property type="match status" value="1"/>
</dbReference>
<comment type="caution">
    <text evidence="4">The sequence shown here is derived from an EMBL/GenBank/DDBJ whole genome shotgun (WGS) entry which is preliminary data.</text>
</comment>
<keyword evidence="3" id="KW-1133">Transmembrane helix</keyword>
<evidence type="ECO:0000256" key="3">
    <source>
        <dbReference type="SAM" id="Phobius"/>
    </source>
</evidence>
<feature type="coiled-coil region" evidence="1">
    <location>
        <begin position="64"/>
        <end position="91"/>
    </location>
</feature>
<protein>
    <submittedName>
        <fullName evidence="4">PilN domain-containing protein</fullName>
    </submittedName>
</protein>
<evidence type="ECO:0000313" key="4">
    <source>
        <dbReference type="EMBL" id="MDC8771569.1"/>
    </source>
</evidence>
<name>A0ABT5KDN2_9BURK</name>
<dbReference type="Proteomes" id="UP001221189">
    <property type="component" value="Unassembled WGS sequence"/>
</dbReference>
<dbReference type="PANTHER" id="PTHR40278">
    <property type="entry name" value="DNA UTILIZATION PROTEIN HOFN"/>
    <property type="match status" value="1"/>
</dbReference>
<organism evidence="4 5">
    <name type="scientific">Roseateles albus</name>
    <dbReference type="NCBI Taxonomy" id="2987525"/>
    <lineage>
        <taxon>Bacteria</taxon>
        <taxon>Pseudomonadati</taxon>
        <taxon>Pseudomonadota</taxon>
        <taxon>Betaproteobacteria</taxon>
        <taxon>Burkholderiales</taxon>
        <taxon>Sphaerotilaceae</taxon>
        <taxon>Roseateles</taxon>
    </lineage>
</organism>
<feature type="transmembrane region" description="Helical" evidence="3">
    <location>
        <begin position="20"/>
        <end position="43"/>
    </location>
</feature>
<dbReference type="InterPro" id="IPR052534">
    <property type="entry name" value="Extracell_DNA_Util/SecSys_Comp"/>
</dbReference>
<sequence length="219" mass="24219">MILINLLPYREEKRKRRKTAFFVGLGVAAAVGAAIVAAAYMLVQHMTSEQQRRNQFLTVEIGRLDDQIKDIANLRSEIESLKSRQRAVEDLQTDRNTPVQLLNELARHTPEGVYLTSIRQADKVVTITGIAQTNERVSEFLRNTSRNSEWLDKPELVEIKVANLSTNSRDQKRLYDFSMRVSIKEPNREAGGKPGAPGSSASGAAGMSAAASPLAPNQS</sequence>
<dbReference type="InterPro" id="IPR007813">
    <property type="entry name" value="PilN"/>
</dbReference>
<keyword evidence="1" id="KW-0175">Coiled coil</keyword>
<dbReference type="PANTHER" id="PTHR40278:SF2">
    <property type="entry name" value="TYPE IV PILUS INNER MEMBRANE COMPONENT PILN"/>
    <property type="match status" value="1"/>
</dbReference>
<reference evidence="4 5" key="1">
    <citation type="submission" date="2022-10" db="EMBL/GenBank/DDBJ databases">
        <title>Paucibacter sp. hw1 Genome sequencing.</title>
        <authorList>
            <person name="Park S."/>
        </authorList>
    </citation>
    <scope>NUCLEOTIDE SEQUENCE [LARGE SCALE GENOMIC DNA]</scope>
    <source>
        <strain evidence="5">hw1</strain>
    </source>
</reference>
<feature type="compositionally biased region" description="Low complexity" evidence="2">
    <location>
        <begin position="196"/>
        <end position="219"/>
    </location>
</feature>
<proteinExistence type="predicted"/>
<keyword evidence="3" id="KW-0472">Membrane</keyword>
<accession>A0ABT5KDN2</accession>
<keyword evidence="3" id="KW-0812">Transmembrane</keyword>
<dbReference type="EMBL" id="JAQQXT010000004">
    <property type="protein sequence ID" value="MDC8771569.1"/>
    <property type="molecule type" value="Genomic_DNA"/>
</dbReference>
<evidence type="ECO:0000256" key="1">
    <source>
        <dbReference type="SAM" id="Coils"/>
    </source>
</evidence>
<keyword evidence="5" id="KW-1185">Reference proteome</keyword>
<feature type="region of interest" description="Disordered" evidence="2">
    <location>
        <begin position="184"/>
        <end position="219"/>
    </location>
</feature>